<dbReference type="Proteomes" id="UP000824120">
    <property type="component" value="Chromosome 4"/>
</dbReference>
<evidence type="ECO:0000256" key="16">
    <source>
        <dbReference type="ARBA" id="ARBA00023140"/>
    </source>
</evidence>
<dbReference type="EMBL" id="JACXVP010000004">
    <property type="protein sequence ID" value="KAG5613391.1"/>
    <property type="molecule type" value="Genomic_DNA"/>
</dbReference>
<name>A0A9J5ZMR6_SOLCO</name>
<evidence type="ECO:0000256" key="6">
    <source>
        <dbReference type="ARBA" id="ARBA00022448"/>
    </source>
</evidence>
<keyword evidence="11" id="KW-0833">Ubl conjugation pathway</keyword>
<keyword evidence="13" id="KW-0653">Protein transport</keyword>
<accession>A0A9J5ZMR6</accession>
<comment type="caution">
    <text evidence="19">The sequence shown here is derived from an EMBL/GenBank/DDBJ whole genome shotgun (WGS) entry which is preliminary data.</text>
</comment>
<evidence type="ECO:0000313" key="19">
    <source>
        <dbReference type="EMBL" id="KAG5613391.1"/>
    </source>
</evidence>
<evidence type="ECO:0000256" key="8">
    <source>
        <dbReference type="ARBA" id="ARBA00022692"/>
    </source>
</evidence>
<evidence type="ECO:0000256" key="13">
    <source>
        <dbReference type="ARBA" id="ARBA00022927"/>
    </source>
</evidence>
<dbReference type="AlphaFoldDB" id="A0A9J5ZMR6"/>
<feature type="domain" description="Pex N-terminal" evidence="18">
    <location>
        <begin position="46"/>
        <end position="279"/>
    </location>
</feature>
<keyword evidence="6" id="KW-0813">Transport</keyword>
<keyword evidence="20" id="KW-1185">Reference proteome</keyword>
<evidence type="ECO:0000256" key="2">
    <source>
        <dbReference type="ARBA" id="ARBA00004585"/>
    </source>
</evidence>
<dbReference type="GO" id="GO:0016558">
    <property type="term" value="P:protein import into peroxisome matrix"/>
    <property type="evidence" value="ECO:0007669"/>
    <property type="project" value="InterPro"/>
</dbReference>
<dbReference type="GO" id="GO:0008270">
    <property type="term" value="F:zinc ion binding"/>
    <property type="evidence" value="ECO:0007669"/>
    <property type="project" value="UniProtKB-KW"/>
</dbReference>
<comment type="pathway">
    <text evidence="3">Protein modification; protein ubiquitination.</text>
</comment>
<protein>
    <recommendedName>
        <fullName evidence="5">RING-type E3 ubiquitin transferase</fullName>
        <ecNumber evidence="5">2.3.2.27</ecNumber>
    </recommendedName>
</protein>
<dbReference type="PANTHER" id="PTHR23350">
    <property type="entry name" value="PEROXISOME ASSEMBLY PROTEIN 10"/>
    <property type="match status" value="1"/>
</dbReference>
<evidence type="ECO:0000256" key="10">
    <source>
        <dbReference type="ARBA" id="ARBA00022771"/>
    </source>
</evidence>
<evidence type="ECO:0000256" key="1">
    <source>
        <dbReference type="ARBA" id="ARBA00000900"/>
    </source>
</evidence>
<organism evidence="19 20">
    <name type="scientific">Solanum commersonii</name>
    <name type="common">Commerson's wild potato</name>
    <name type="synonym">Commerson's nightshade</name>
    <dbReference type="NCBI Taxonomy" id="4109"/>
    <lineage>
        <taxon>Eukaryota</taxon>
        <taxon>Viridiplantae</taxon>
        <taxon>Streptophyta</taxon>
        <taxon>Embryophyta</taxon>
        <taxon>Tracheophyta</taxon>
        <taxon>Spermatophyta</taxon>
        <taxon>Magnoliopsida</taxon>
        <taxon>eudicotyledons</taxon>
        <taxon>Gunneridae</taxon>
        <taxon>Pentapetalae</taxon>
        <taxon>asterids</taxon>
        <taxon>lamiids</taxon>
        <taxon>Solanales</taxon>
        <taxon>Solanaceae</taxon>
        <taxon>Solanoideae</taxon>
        <taxon>Solaneae</taxon>
        <taxon>Solanum</taxon>
    </lineage>
</organism>
<keyword evidence="9" id="KW-0479">Metal-binding</keyword>
<dbReference type="OrthoDB" id="6270329at2759"/>
<evidence type="ECO:0000256" key="17">
    <source>
        <dbReference type="SAM" id="MobiDB-lite"/>
    </source>
</evidence>
<feature type="region of interest" description="Disordered" evidence="17">
    <location>
        <begin position="1"/>
        <end position="28"/>
    </location>
</feature>
<feature type="compositionally biased region" description="Low complexity" evidence="17">
    <location>
        <begin position="7"/>
        <end position="27"/>
    </location>
</feature>
<keyword evidence="12" id="KW-0862">Zinc</keyword>
<dbReference type="Pfam" id="PF04757">
    <property type="entry name" value="Pex2_Pex12"/>
    <property type="match status" value="1"/>
</dbReference>
<keyword evidence="10" id="KW-0863">Zinc-finger</keyword>
<keyword evidence="16" id="KW-0576">Peroxisome</keyword>
<evidence type="ECO:0000256" key="7">
    <source>
        <dbReference type="ARBA" id="ARBA00022679"/>
    </source>
</evidence>
<dbReference type="InterPro" id="IPR006845">
    <property type="entry name" value="Pex_N"/>
</dbReference>
<evidence type="ECO:0000259" key="18">
    <source>
        <dbReference type="Pfam" id="PF04757"/>
    </source>
</evidence>
<keyword evidence="8" id="KW-0812">Transmembrane</keyword>
<comment type="similarity">
    <text evidence="4">Belongs to the pex2/pex10/pex12 family.</text>
</comment>
<gene>
    <name evidence="19" type="ORF">H5410_024672</name>
</gene>
<comment type="subcellular location">
    <subcellularLocation>
        <location evidence="2">Peroxisome membrane</location>
        <topology evidence="2">Multi-pass membrane protein</topology>
    </subcellularLocation>
</comment>
<evidence type="ECO:0000313" key="20">
    <source>
        <dbReference type="Proteomes" id="UP000824120"/>
    </source>
</evidence>
<dbReference type="GO" id="GO:0061630">
    <property type="term" value="F:ubiquitin protein ligase activity"/>
    <property type="evidence" value="ECO:0007669"/>
    <property type="project" value="UniProtKB-EC"/>
</dbReference>
<dbReference type="PANTHER" id="PTHR23350:SF0">
    <property type="entry name" value="PEROXISOME BIOGENESIS FACTOR 10"/>
    <property type="match status" value="1"/>
</dbReference>
<evidence type="ECO:0000256" key="15">
    <source>
        <dbReference type="ARBA" id="ARBA00023136"/>
    </source>
</evidence>
<evidence type="ECO:0000256" key="9">
    <source>
        <dbReference type="ARBA" id="ARBA00022723"/>
    </source>
</evidence>
<dbReference type="EC" id="2.3.2.27" evidence="5"/>
<keyword evidence="15" id="KW-0472">Membrane</keyword>
<dbReference type="GO" id="GO:0005778">
    <property type="term" value="C:peroxisomal membrane"/>
    <property type="evidence" value="ECO:0007669"/>
    <property type="project" value="UniProtKB-SubCell"/>
</dbReference>
<comment type="catalytic activity">
    <reaction evidence="1">
        <text>S-ubiquitinyl-[E2 ubiquitin-conjugating enzyme]-L-cysteine + [acceptor protein]-L-lysine = [E2 ubiquitin-conjugating enzyme]-L-cysteine + N(6)-ubiquitinyl-[acceptor protein]-L-lysine.</text>
        <dbReference type="EC" id="2.3.2.27"/>
    </reaction>
</comment>
<dbReference type="InterPro" id="IPR025654">
    <property type="entry name" value="PEX2/10"/>
</dbReference>
<proteinExistence type="inferred from homology"/>
<evidence type="ECO:0000256" key="11">
    <source>
        <dbReference type="ARBA" id="ARBA00022786"/>
    </source>
</evidence>
<evidence type="ECO:0000256" key="4">
    <source>
        <dbReference type="ARBA" id="ARBA00008704"/>
    </source>
</evidence>
<evidence type="ECO:0000256" key="14">
    <source>
        <dbReference type="ARBA" id="ARBA00022989"/>
    </source>
</evidence>
<keyword evidence="7" id="KW-0808">Transferase</keyword>
<evidence type="ECO:0000256" key="12">
    <source>
        <dbReference type="ARBA" id="ARBA00022833"/>
    </source>
</evidence>
<evidence type="ECO:0000256" key="5">
    <source>
        <dbReference type="ARBA" id="ARBA00012483"/>
    </source>
</evidence>
<reference evidence="19 20" key="1">
    <citation type="submission" date="2020-09" db="EMBL/GenBank/DDBJ databases">
        <title>De no assembly of potato wild relative species, Solanum commersonii.</title>
        <authorList>
            <person name="Cho K."/>
        </authorList>
    </citation>
    <scope>NUCLEOTIDE SEQUENCE [LARGE SCALE GENOMIC DNA]</scope>
    <source>
        <strain evidence="19">LZ3.2</strain>
        <tissue evidence="19">Leaf</tissue>
    </source>
</reference>
<evidence type="ECO:0000256" key="3">
    <source>
        <dbReference type="ARBA" id="ARBA00004906"/>
    </source>
</evidence>
<keyword evidence="14" id="KW-1133">Transmembrane helix</keyword>
<sequence>MGLGEASRTSTNVGNSNSGGASTSGSSVKRFPLAAQPEIMRAAEKDDQYASFVYEACRDAFRHLFGTRVAVTYQNEAKLLGQMLYYMLTTGAGKQTLGEEYCDITQVAGPYGLSPTPARRALFIFYQSAVPYIAERVSSRAASHGITLADSMADYAFGDDPTSSNEAEASPTFEIHSSSTSAPSISALSRLKAKIRDFWLYTVRRWPSMLPFAREILQLVIRTNLMFFYFEGLYYHISKRAAGIHYVFIGKPMNQRPRYQILGVFLLIQLCILAAEGLRRSSLSSVSTSAQQAPFGTYRTSAVFYDLEDAIIAERVIMLHEVTKFGFGLQGRGLPVLNEEGNLITAETEKYGLVAESTSTSESQGNSPSKCTLCLSSRQHPTATPCGHELHNGVVQ</sequence>